<keyword evidence="2" id="KW-1185">Reference proteome</keyword>
<proteinExistence type="predicted"/>
<reference evidence="1" key="1">
    <citation type="journal article" date="2017" name="Nature">
        <title>The sunflower genome provides insights into oil metabolism, flowering and Asterid evolution.</title>
        <authorList>
            <person name="Badouin H."/>
            <person name="Gouzy J."/>
            <person name="Grassa C.J."/>
            <person name="Murat F."/>
            <person name="Staton S.E."/>
            <person name="Cottret L."/>
            <person name="Lelandais-Briere C."/>
            <person name="Owens G.L."/>
            <person name="Carrere S."/>
            <person name="Mayjonade B."/>
            <person name="Legrand L."/>
            <person name="Gill N."/>
            <person name="Kane N.C."/>
            <person name="Bowers J.E."/>
            <person name="Hubner S."/>
            <person name="Bellec A."/>
            <person name="Berard A."/>
            <person name="Berges H."/>
            <person name="Blanchet N."/>
            <person name="Boniface M.C."/>
            <person name="Brunel D."/>
            <person name="Catrice O."/>
            <person name="Chaidir N."/>
            <person name="Claudel C."/>
            <person name="Donnadieu C."/>
            <person name="Faraut T."/>
            <person name="Fievet G."/>
            <person name="Helmstetter N."/>
            <person name="King M."/>
            <person name="Knapp S.J."/>
            <person name="Lai Z."/>
            <person name="Le Paslier M.C."/>
            <person name="Lippi Y."/>
            <person name="Lorenzon L."/>
            <person name="Mandel J.R."/>
            <person name="Marage G."/>
            <person name="Marchand G."/>
            <person name="Marquand E."/>
            <person name="Bret-Mestries E."/>
            <person name="Morien E."/>
            <person name="Nambeesan S."/>
            <person name="Nguyen T."/>
            <person name="Pegot-Espagnet P."/>
            <person name="Pouilly N."/>
            <person name="Raftis F."/>
            <person name="Sallet E."/>
            <person name="Schiex T."/>
            <person name="Thomas J."/>
            <person name="Vandecasteele C."/>
            <person name="Vares D."/>
            <person name="Vear F."/>
            <person name="Vautrin S."/>
            <person name="Crespi M."/>
            <person name="Mangin B."/>
            <person name="Burke J.M."/>
            <person name="Salse J."/>
            <person name="Munos S."/>
            <person name="Vincourt P."/>
            <person name="Rieseberg L.H."/>
            <person name="Langlade N.B."/>
        </authorList>
    </citation>
    <scope>NUCLEOTIDE SEQUENCE</scope>
    <source>
        <tissue evidence="1">Leaves</tissue>
    </source>
</reference>
<dbReference type="AlphaFoldDB" id="A0A9K3J176"/>
<dbReference type="Gramene" id="mRNA:HanXRQr2_Chr05g0214171">
    <property type="protein sequence ID" value="CDS:HanXRQr2_Chr05g0214171.1"/>
    <property type="gene ID" value="HanXRQr2_Chr05g0214171"/>
</dbReference>
<accession>A0A9K3J176</accession>
<reference evidence="1" key="2">
    <citation type="submission" date="2020-06" db="EMBL/GenBank/DDBJ databases">
        <title>Helianthus annuus Genome sequencing and assembly Release 2.</title>
        <authorList>
            <person name="Gouzy J."/>
            <person name="Langlade N."/>
            <person name="Munos S."/>
        </authorList>
    </citation>
    <scope>NUCLEOTIDE SEQUENCE</scope>
    <source>
        <tissue evidence="1">Leaves</tissue>
    </source>
</reference>
<protein>
    <submittedName>
        <fullName evidence="1">Uncharacterized protein</fullName>
    </submittedName>
</protein>
<evidence type="ECO:0000313" key="1">
    <source>
        <dbReference type="EMBL" id="KAF5805840.1"/>
    </source>
</evidence>
<organism evidence="1 2">
    <name type="scientific">Helianthus annuus</name>
    <name type="common">Common sunflower</name>
    <dbReference type="NCBI Taxonomy" id="4232"/>
    <lineage>
        <taxon>Eukaryota</taxon>
        <taxon>Viridiplantae</taxon>
        <taxon>Streptophyta</taxon>
        <taxon>Embryophyta</taxon>
        <taxon>Tracheophyta</taxon>
        <taxon>Spermatophyta</taxon>
        <taxon>Magnoliopsida</taxon>
        <taxon>eudicotyledons</taxon>
        <taxon>Gunneridae</taxon>
        <taxon>Pentapetalae</taxon>
        <taxon>asterids</taxon>
        <taxon>campanulids</taxon>
        <taxon>Asterales</taxon>
        <taxon>Asteraceae</taxon>
        <taxon>Asteroideae</taxon>
        <taxon>Heliantheae alliance</taxon>
        <taxon>Heliantheae</taxon>
        <taxon>Helianthus</taxon>
    </lineage>
</organism>
<sequence length="54" mass="5967">MLYCQNVPQKQTLIHLTSNQTLLPPLLLSFVHANKAQAIQGSFGSQALAIHHPF</sequence>
<comment type="caution">
    <text evidence="1">The sequence shown here is derived from an EMBL/GenBank/DDBJ whole genome shotgun (WGS) entry which is preliminary data.</text>
</comment>
<evidence type="ECO:0000313" key="2">
    <source>
        <dbReference type="Proteomes" id="UP000215914"/>
    </source>
</evidence>
<dbReference type="EMBL" id="MNCJ02000320">
    <property type="protein sequence ID" value="KAF5805840.1"/>
    <property type="molecule type" value="Genomic_DNA"/>
</dbReference>
<name>A0A9K3J176_HELAN</name>
<gene>
    <name evidence="1" type="ORF">HanXRQr2_Chr05g0214171</name>
</gene>
<dbReference type="Proteomes" id="UP000215914">
    <property type="component" value="Unassembled WGS sequence"/>
</dbReference>